<dbReference type="GO" id="GO:0006002">
    <property type="term" value="P:fructose 6-phosphate metabolic process"/>
    <property type="evidence" value="ECO:0007669"/>
    <property type="project" value="TreeGrafter"/>
</dbReference>
<dbReference type="Pfam" id="PF18913">
    <property type="entry name" value="FBPase_C"/>
    <property type="match status" value="1"/>
</dbReference>
<dbReference type="EC" id="3.1.3.11" evidence="3"/>
<dbReference type="GO" id="GO:0005986">
    <property type="term" value="P:sucrose biosynthetic process"/>
    <property type="evidence" value="ECO:0007669"/>
    <property type="project" value="TreeGrafter"/>
</dbReference>
<comment type="catalytic activity">
    <reaction evidence="1">
        <text>beta-D-fructose 1,6-bisphosphate + H2O = beta-D-fructose 6-phosphate + phosphate</text>
        <dbReference type="Rhea" id="RHEA:11064"/>
        <dbReference type="ChEBI" id="CHEBI:15377"/>
        <dbReference type="ChEBI" id="CHEBI:32966"/>
        <dbReference type="ChEBI" id="CHEBI:43474"/>
        <dbReference type="ChEBI" id="CHEBI:57634"/>
        <dbReference type="EC" id="3.1.3.11"/>
    </reaction>
</comment>
<organism evidence="10">
    <name type="scientific">hydrothermal vent metagenome</name>
    <dbReference type="NCBI Taxonomy" id="652676"/>
    <lineage>
        <taxon>unclassified sequences</taxon>
        <taxon>metagenomes</taxon>
        <taxon>ecological metagenomes</taxon>
    </lineage>
</organism>
<dbReference type="GO" id="GO:0042132">
    <property type="term" value="F:fructose 1,6-bisphosphate 1-phosphatase activity"/>
    <property type="evidence" value="ECO:0007669"/>
    <property type="project" value="UniProtKB-EC"/>
</dbReference>
<accession>A0A160VA62</accession>
<dbReference type="InterPro" id="IPR044015">
    <property type="entry name" value="FBPase_C_dom"/>
</dbReference>
<evidence type="ECO:0000256" key="7">
    <source>
        <dbReference type="ARBA" id="ARBA00024331"/>
    </source>
</evidence>
<evidence type="ECO:0000256" key="5">
    <source>
        <dbReference type="ARBA" id="ARBA00022801"/>
    </source>
</evidence>
<dbReference type="PIRSF" id="PIRSF000904">
    <property type="entry name" value="FBPtase_SBPase"/>
    <property type="match status" value="1"/>
</dbReference>
<dbReference type="GO" id="GO:0030388">
    <property type="term" value="P:fructose 1,6-bisphosphate metabolic process"/>
    <property type="evidence" value="ECO:0007669"/>
    <property type="project" value="TreeGrafter"/>
</dbReference>
<dbReference type="Gene3D" id="3.40.190.80">
    <property type="match status" value="1"/>
</dbReference>
<dbReference type="GO" id="GO:0006094">
    <property type="term" value="P:gluconeogenesis"/>
    <property type="evidence" value="ECO:0007669"/>
    <property type="project" value="TreeGrafter"/>
</dbReference>
<proteinExistence type="inferred from homology"/>
<dbReference type="InterPro" id="IPR028343">
    <property type="entry name" value="FBPtase"/>
</dbReference>
<evidence type="ECO:0000259" key="8">
    <source>
        <dbReference type="Pfam" id="PF00316"/>
    </source>
</evidence>
<evidence type="ECO:0000259" key="9">
    <source>
        <dbReference type="Pfam" id="PF18913"/>
    </source>
</evidence>
<protein>
    <recommendedName>
        <fullName evidence="3">fructose-bisphosphatase</fullName>
        <ecNumber evidence="3">3.1.3.11</ecNumber>
    </recommendedName>
</protein>
<dbReference type="EMBL" id="FAXA01000206">
    <property type="protein sequence ID" value="CUV02215.1"/>
    <property type="molecule type" value="Genomic_DNA"/>
</dbReference>
<dbReference type="PIRSF" id="PIRSF500210">
    <property type="entry name" value="FBPtase"/>
    <property type="match status" value="1"/>
</dbReference>
<evidence type="ECO:0000256" key="6">
    <source>
        <dbReference type="ARBA" id="ARBA00023277"/>
    </source>
</evidence>
<keyword evidence="6" id="KW-0119">Carbohydrate metabolism</keyword>
<evidence type="ECO:0000256" key="2">
    <source>
        <dbReference type="ARBA" id="ARBA00010941"/>
    </source>
</evidence>
<sequence length="322" mass="34503">MPVAGQRTTLQEYLARDKGQNQGLEAVIMAIAEGARRIQQQVQQAALTDTLGVTGEVNVQGEIVQRLDTASSDTFVETLSQSGQVAAIGCEEIEDPVIVEGEVANGYIVLMDPLDGSSNIDVAVSIGSIFGIWIRRPGEIVNDDSLLRPGNEQVAAAYVVYGSSTVLVLATANNVCGFTLDTESGTFAVTHPNIKIPADCPYYSTNEGNNKVLDEPTQRAIGMLRDKYSQRYVGSLVADFHRNLLKGGIFAYPADTNRKDGRLRLMYEANPLGYVAEQAGGAASTGYARILDIIPKELHQRTPLILGNKDVVEATVSVISGG</sequence>
<dbReference type="SUPFAM" id="SSF56655">
    <property type="entry name" value="Carbohydrate phosphatase"/>
    <property type="match status" value="1"/>
</dbReference>
<dbReference type="CDD" id="cd00354">
    <property type="entry name" value="FBPase"/>
    <property type="match status" value="1"/>
</dbReference>
<dbReference type="InterPro" id="IPR000146">
    <property type="entry name" value="FBPase_class-1"/>
</dbReference>
<keyword evidence="4" id="KW-0963">Cytoplasm</keyword>
<evidence type="ECO:0000256" key="4">
    <source>
        <dbReference type="ARBA" id="ARBA00022490"/>
    </source>
</evidence>
<dbReference type="PANTHER" id="PTHR11556">
    <property type="entry name" value="FRUCTOSE-1,6-BISPHOSPHATASE-RELATED"/>
    <property type="match status" value="1"/>
</dbReference>
<evidence type="ECO:0000256" key="3">
    <source>
        <dbReference type="ARBA" id="ARBA00013093"/>
    </source>
</evidence>
<evidence type="ECO:0000256" key="1">
    <source>
        <dbReference type="ARBA" id="ARBA00001273"/>
    </source>
</evidence>
<dbReference type="PRINTS" id="PR00115">
    <property type="entry name" value="F16BPHPHTASE"/>
</dbReference>
<reference evidence="10" key="1">
    <citation type="submission" date="2015-10" db="EMBL/GenBank/DDBJ databases">
        <authorList>
            <person name="Gilbert D.G."/>
        </authorList>
    </citation>
    <scope>NUCLEOTIDE SEQUENCE</scope>
</reference>
<dbReference type="HAMAP" id="MF_01855">
    <property type="entry name" value="FBPase_class1"/>
    <property type="match status" value="1"/>
</dbReference>
<dbReference type="GO" id="GO:0006000">
    <property type="term" value="P:fructose metabolic process"/>
    <property type="evidence" value="ECO:0007669"/>
    <property type="project" value="TreeGrafter"/>
</dbReference>
<feature type="domain" description="Fructose-1-6-bisphosphatase class I N-terminal" evidence="8">
    <location>
        <begin position="20"/>
        <end position="192"/>
    </location>
</feature>
<name>A0A160VA62_9ZZZZ</name>
<dbReference type="AlphaFoldDB" id="A0A160VA62"/>
<comment type="pathway">
    <text evidence="7">Carbohydrate biosynthesis.</text>
</comment>
<dbReference type="PANTHER" id="PTHR11556:SF35">
    <property type="entry name" value="SEDOHEPTULOSE-1,7-BISPHOSPHATASE, CHLOROPLASTIC"/>
    <property type="match status" value="1"/>
</dbReference>
<evidence type="ECO:0000313" key="10">
    <source>
        <dbReference type="EMBL" id="CUV02215.1"/>
    </source>
</evidence>
<dbReference type="Pfam" id="PF00316">
    <property type="entry name" value="FBPase"/>
    <property type="match status" value="1"/>
</dbReference>
<dbReference type="InterPro" id="IPR033391">
    <property type="entry name" value="FBPase_N"/>
</dbReference>
<comment type="similarity">
    <text evidence="2">Belongs to the FBPase class 1 family.</text>
</comment>
<feature type="domain" description="Fructose-1-6-bisphosphatase class 1 C-terminal" evidence="9">
    <location>
        <begin position="196"/>
        <end position="316"/>
    </location>
</feature>
<dbReference type="Gene3D" id="3.30.540.10">
    <property type="entry name" value="Fructose-1,6-Bisphosphatase, subunit A, domain 1"/>
    <property type="match status" value="1"/>
</dbReference>
<keyword evidence="5 10" id="KW-0378">Hydrolase</keyword>
<dbReference type="GO" id="GO:0005829">
    <property type="term" value="C:cytosol"/>
    <property type="evidence" value="ECO:0007669"/>
    <property type="project" value="TreeGrafter"/>
</dbReference>
<gene>
    <name evidence="10" type="ORF">MGWOODY_Clf1716</name>
</gene>